<dbReference type="EMBL" id="CP119956">
    <property type="protein sequence ID" value="WFC97089.1"/>
    <property type="molecule type" value="Genomic_DNA"/>
</dbReference>
<proteinExistence type="inferred from homology"/>
<name>A0AAF0E027_9BASI</name>
<feature type="region of interest" description="Disordered" evidence="14">
    <location>
        <begin position="376"/>
        <end position="396"/>
    </location>
</feature>
<keyword evidence="11 15" id="KW-0472">Membrane</keyword>
<dbReference type="Pfam" id="PF09531">
    <property type="entry name" value="Ndc1_Nup"/>
    <property type="match status" value="1"/>
</dbReference>
<accession>A0AAF0E027</accession>
<dbReference type="GO" id="GO:0070762">
    <property type="term" value="C:nuclear pore transmembrane ring"/>
    <property type="evidence" value="ECO:0007669"/>
    <property type="project" value="TreeGrafter"/>
</dbReference>
<keyword evidence="13" id="KW-0175">Coiled coil</keyword>
<keyword evidence="6" id="KW-0509">mRNA transport</keyword>
<protein>
    <recommendedName>
        <fullName evidence="18">Nucleoporin protein Ndc1-Nup</fullName>
    </recommendedName>
</protein>
<evidence type="ECO:0000256" key="11">
    <source>
        <dbReference type="ARBA" id="ARBA00023136"/>
    </source>
</evidence>
<keyword evidence="8 15" id="KW-1133">Transmembrane helix</keyword>
<keyword evidence="10" id="KW-0906">Nuclear pore complex</keyword>
<evidence type="ECO:0000313" key="17">
    <source>
        <dbReference type="Proteomes" id="UP001216638"/>
    </source>
</evidence>
<feature type="transmembrane region" description="Helical" evidence="15">
    <location>
        <begin position="106"/>
        <end position="127"/>
    </location>
</feature>
<evidence type="ECO:0000256" key="7">
    <source>
        <dbReference type="ARBA" id="ARBA00022927"/>
    </source>
</evidence>
<keyword evidence="7" id="KW-0653">Protein transport</keyword>
<evidence type="ECO:0000256" key="10">
    <source>
        <dbReference type="ARBA" id="ARBA00023132"/>
    </source>
</evidence>
<evidence type="ECO:0000256" key="3">
    <source>
        <dbReference type="ARBA" id="ARBA00005760"/>
    </source>
</evidence>
<keyword evidence="4" id="KW-0813">Transport</keyword>
<organism evidence="16 17">
    <name type="scientific">Malassezia brasiliensis</name>
    <dbReference type="NCBI Taxonomy" id="1821822"/>
    <lineage>
        <taxon>Eukaryota</taxon>
        <taxon>Fungi</taxon>
        <taxon>Dikarya</taxon>
        <taxon>Basidiomycota</taxon>
        <taxon>Ustilaginomycotina</taxon>
        <taxon>Malasseziomycetes</taxon>
        <taxon>Malasseziales</taxon>
        <taxon>Malasseziaceae</taxon>
        <taxon>Malassezia</taxon>
    </lineage>
</organism>
<evidence type="ECO:0008006" key="18">
    <source>
        <dbReference type="Google" id="ProtNLM"/>
    </source>
</evidence>
<comment type="subcellular location">
    <subcellularLocation>
        <location evidence="1">Nucleus membrane</location>
        <topology evidence="1">Multi-pass membrane protein</topology>
    </subcellularLocation>
    <subcellularLocation>
        <location evidence="2">Nucleus</location>
        <location evidence="2">Nuclear pore complex</location>
    </subcellularLocation>
</comment>
<dbReference type="GO" id="GO:0006999">
    <property type="term" value="P:nuclear pore organization"/>
    <property type="evidence" value="ECO:0007669"/>
    <property type="project" value="TreeGrafter"/>
</dbReference>
<keyword evidence="5 15" id="KW-0812">Transmembrane</keyword>
<gene>
    <name evidence="16" type="ORF">MBRA1_003754</name>
</gene>
<dbReference type="PANTHER" id="PTHR13269">
    <property type="entry name" value="NUCLEOPORIN NDC1"/>
    <property type="match status" value="1"/>
</dbReference>
<dbReference type="AlphaFoldDB" id="A0AAF0E027"/>
<feature type="transmembrane region" description="Helical" evidence="15">
    <location>
        <begin position="54"/>
        <end position="72"/>
    </location>
</feature>
<evidence type="ECO:0000256" key="8">
    <source>
        <dbReference type="ARBA" id="ARBA00022989"/>
    </source>
</evidence>
<evidence type="ECO:0000256" key="5">
    <source>
        <dbReference type="ARBA" id="ARBA00022692"/>
    </source>
</evidence>
<dbReference type="GO" id="GO:0031965">
    <property type="term" value="C:nuclear membrane"/>
    <property type="evidence" value="ECO:0007669"/>
    <property type="project" value="UniProtKB-SubCell"/>
</dbReference>
<comment type="similarity">
    <text evidence="3">Belongs to the NDC1 family.</text>
</comment>
<evidence type="ECO:0000256" key="2">
    <source>
        <dbReference type="ARBA" id="ARBA00004567"/>
    </source>
</evidence>
<evidence type="ECO:0000256" key="12">
    <source>
        <dbReference type="ARBA" id="ARBA00023242"/>
    </source>
</evidence>
<dbReference type="GO" id="GO:0051028">
    <property type="term" value="P:mRNA transport"/>
    <property type="evidence" value="ECO:0007669"/>
    <property type="project" value="UniProtKB-KW"/>
</dbReference>
<evidence type="ECO:0000256" key="14">
    <source>
        <dbReference type="SAM" id="MobiDB-lite"/>
    </source>
</evidence>
<evidence type="ECO:0000256" key="1">
    <source>
        <dbReference type="ARBA" id="ARBA00004232"/>
    </source>
</evidence>
<dbReference type="GO" id="GO:0070631">
    <property type="term" value="P:spindle pole body localization"/>
    <property type="evidence" value="ECO:0007669"/>
    <property type="project" value="TreeGrafter"/>
</dbReference>
<feature type="compositionally biased region" description="Low complexity" evidence="14">
    <location>
        <begin position="380"/>
        <end position="396"/>
    </location>
</feature>
<feature type="coiled-coil region" evidence="13">
    <location>
        <begin position="532"/>
        <end position="559"/>
    </location>
</feature>
<reference evidence="16" key="1">
    <citation type="submission" date="2023-03" db="EMBL/GenBank/DDBJ databases">
        <title>Mating type loci evolution in Malassezia.</title>
        <authorList>
            <person name="Coelho M.A."/>
        </authorList>
    </citation>
    <scope>NUCLEOTIDE SEQUENCE</scope>
    <source>
        <strain evidence="16">CBS 14135</strain>
    </source>
</reference>
<evidence type="ECO:0000256" key="4">
    <source>
        <dbReference type="ARBA" id="ARBA00022448"/>
    </source>
</evidence>
<dbReference type="GO" id="GO:0015031">
    <property type="term" value="P:protein transport"/>
    <property type="evidence" value="ECO:0007669"/>
    <property type="project" value="UniProtKB-KW"/>
</dbReference>
<dbReference type="PANTHER" id="PTHR13269:SF6">
    <property type="entry name" value="NUCLEOPORIN NDC1"/>
    <property type="match status" value="1"/>
</dbReference>
<evidence type="ECO:0000256" key="6">
    <source>
        <dbReference type="ARBA" id="ARBA00022816"/>
    </source>
</evidence>
<dbReference type="Proteomes" id="UP001216638">
    <property type="component" value="Chromosome 6"/>
</dbReference>
<dbReference type="GO" id="GO:0030674">
    <property type="term" value="F:protein-macromolecule adaptor activity"/>
    <property type="evidence" value="ECO:0007669"/>
    <property type="project" value="TreeGrafter"/>
</dbReference>
<dbReference type="InterPro" id="IPR019049">
    <property type="entry name" value="Nucleoporin_prot_Ndc1/Nup"/>
</dbReference>
<keyword evidence="12" id="KW-0539">Nucleus</keyword>
<evidence type="ECO:0000256" key="13">
    <source>
        <dbReference type="SAM" id="Coils"/>
    </source>
</evidence>
<evidence type="ECO:0000256" key="15">
    <source>
        <dbReference type="SAM" id="Phobius"/>
    </source>
</evidence>
<evidence type="ECO:0000313" key="16">
    <source>
        <dbReference type="EMBL" id="WFC97089.1"/>
    </source>
</evidence>
<feature type="transmembrane region" description="Helical" evidence="15">
    <location>
        <begin position="147"/>
        <end position="168"/>
    </location>
</feature>
<keyword evidence="17" id="KW-1185">Reference proteome</keyword>
<keyword evidence="9" id="KW-0811">Translocation</keyword>
<evidence type="ECO:0000256" key="9">
    <source>
        <dbReference type="ARBA" id="ARBA00023010"/>
    </source>
</evidence>
<sequence>MPPALAPAGGTYRALLKQAMRPRQERVLFLSLLATHLLTCAALASPHALVRPSAAAGSLAIVGVVLLPLLLARRHRLIYAPHAPKGTEHAAPSLVLLRTPAVWHHIGRTALAAVALAVLFAGIATHVHGGASALAPRVYVASHRAYYVNETLVVTAFVAACAGAALGWSDARATPPACWHVPAFDPDAVLHPVTLRVRVVRTLGARVPRALATLPWLAAPLALYVVGRDAFWSALLRVVGIDTAVRPWIVPSFRVPFAVSSLVVAMLPVVVLVVVLLTTVHTLFDVYWTQPFAYLPTAHARDPNAALVAGLGDAHPFFAAHAAAELARIALYDTARRKALFDDVQRLHGRPAAWDALAKACLARIDAFVAEARADRDAPRPAGAAPSRPAAGAAPAEAARAGPANVWAALAQAPAPAAPAPAAPAPAAPAPATVSSTSAPTAYKLVRVAAYAATTLGRHLLRAIPVDAKQALVPPSVRVALTTASPTRVLDAELLAPRAAVCWSALALARLVEASVAEDRYGSVQKDVRRVVHALLHAHERLQRVKQRAERAALDADHEVVREARIVQSALHEVGADAASFSTSYAPYFHALQSAWQARYAMLDAALGEGAQQIVQTFAPYGLET</sequence>
<dbReference type="GO" id="GO:0005816">
    <property type="term" value="C:spindle pole body"/>
    <property type="evidence" value="ECO:0007669"/>
    <property type="project" value="TreeGrafter"/>
</dbReference>
<feature type="transmembrane region" description="Helical" evidence="15">
    <location>
        <begin position="255"/>
        <end position="277"/>
    </location>
</feature>